<proteinExistence type="predicted"/>
<sequence>MPKKFIARQEIGKKILMSLERPELPQDEISRLKKEHAEFVREKARILIGLRSWISRKQKTLEGGGVTAEVANAVYALNDLPFLCTRDSGNTRIFLGRFLGQEIGINEAQKHEEVFINPANITVQVDPSSHESNRFLRSLFLWQVKNFPDAEVLPISHFGLPTALAITAELLPSNRVSPKKAIEIIRRSNRFLNGLTTFVKEYNSQK</sequence>
<dbReference type="Proteomes" id="UP000732298">
    <property type="component" value="Unassembled WGS sequence"/>
</dbReference>
<dbReference type="EMBL" id="JACQPB010000017">
    <property type="protein sequence ID" value="MBI4210104.1"/>
    <property type="molecule type" value="Genomic_DNA"/>
</dbReference>
<reference evidence="1" key="1">
    <citation type="submission" date="2020-07" db="EMBL/GenBank/DDBJ databases">
        <title>Huge and variable diversity of episymbiotic CPR bacteria and DPANN archaea in groundwater ecosystems.</title>
        <authorList>
            <person name="He C.Y."/>
            <person name="Keren R."/>
            <person name="Whittaker M."/>
            <person name="Farag I.F."/>
            <person name="Doudna J."/>
            <person name="Cate J.H.D."/>
            <person name="Banfield J.F."/>
        </authorList>
    </citation>
    <scope>NUCLEOTIDE SEQUENCE</scope>
    <source>
        <strain evidence="1">NC_groundwater_1296_Ag_S-0.2um_52_80</strain>
    </source>
</reference>
<evidence type="ECO:0000313" key="2">
    <source>
        <dbReference type="Proteomes" id="UP000732298"/>
    </source>
</evidence>
<protein>
    <submittedName>
        <fullName evidence="1">Uncharacterized protein</fullName>
    </submittedName>
</protein>
<gene>
    <name evidence="1" type="ORF">HY544_01180</name>
</gene>
<name>A0A8T3YHT9_9ARCH</name>
<comment type="caution">
    <text evidence="1">The sequence shown here is derived from an EMBL/GenBank/DDBJ whole genome shotgun (WGS) entry which is preliminary data.</text>
</comment>
<evidence type="ECO:0000313" key="1">
    <source>
        <dbReference type="EMBL" id="MBI4210104.1"/>
    </source>
</evidence>
<dbReference type="AlphaFoldDB" id="A0A8T3YHT9"/>
<accession>A0A8T3YHT9</accession>
<organism evidence="1 2">
    <name type="scientific">Candidatus Iainarchaeum sp</name>
    <dbReference type="NCBI Taxonomy" id="3101447"/>
    <lineage>
        <taxon>Archaea</taxon>
        <taxon>Candidatus Iainarchaeota</taxon>
        <taxon>Candidatus Iainarchaeia</taxon>
        <taxon>Candidatus Iainarchaeales</taxon>
        <taxon>Candidatus Iainarchaeaceae</taxon>
        <taxon>Candidatus Iainarchaeum</taxon>
    </lineage>
</organism>